<gene>
    <name evidence="1" type="ORF">AVEN_142614_1</name>
</gene>
<organism evidence="1 2">
    <name type="scientific">Araneus ventricosus</name>
    <name type="common">Orbweaver spider</name>
    <name type="synonym">Epeira ventricosa</name>
    <dbReference type="NCBI Taxonomy" id="182803"/>
    <lineage>
        <taxon>Eukaryota</taxon>
        <taxon>Metazoa</taxon>
        <taxon>Ecdysozoa</taxon>
        <taxon>Arthropoda</taxon>
        <taxon>Chelicerata</taxon>
        <taxon>Arachnida</taxon>
        <taxon>Araneae</taxon>
        <taxon>Araneomorphae</taxon>
        <taxon>Entelegynae</taxon>
        <taxon>Araneoidea</taxon>
        <taxon>Araneidae</taxon>
        <taxon>Araneus</taxon>
    </lineage>
</organism>
<dbReference type="Proteomes" id="UP000499080">
    <property type="component" value="Unassembled WGS sequence"/>
</dbReference>
<protein>
    <submittedName>
        <fullName evidence="1">Uncharacterized protein</fullName>
    </submittedName>
</protein>
<sequence>MHGKGLPRQVSLLLGKSFGRIVLSNVTLRSMRHYPVKLIVNEIVSLAKIRELEVDSNDIDEQNQELTTEELMELHCVSQQESIEKSLSEEEAVTARQQYSNAIR</sequence>
<dbReference type="OrthoDB" id="7422307at2759"/>
<dbReference type="EMBL" id="BGPR01001258">
    <property type="protein sequence ID" value="GBM49476.1"/>
    <property type="molecule type" value="Genomic_DNA"/>
</dbReference>
<proteinExistence type="predicted"/>
<evidence type="ECO:0000313" key="2">
    <source>
        <dbReference type="Proteomes" id="UP000499080"/>
    </source>
</evidence>
<comment type="caution">
    <text evidence="1">The sequence shown here is derived from an EMBL/GenBank/DDBJ whole genome shotgun (WGS) entry which is preliminary data.</text>
</comment>
<accession>A0A4Y2G9N0</accession>
<reference evidence="1 2" key="1">
    <citation type="journal article" date="2019" name="Sci. Rep.">
        <title>Orb-weaving spider Araneus ventricosus genome elucidates the spidroin gene catalogue.</title>
        <authorList>
            <person name="Kono N."/>
            <person name="Nakamura H."/>
            <person name="Ohtoshi R."/>
            <person name="Moran D.A.P."/>
            <person name="Shinohara A."/>
            <person name="Yoshida Y."/>
            <person name="Fujiwara M."/>
            <person name="Mori M."/>
            <person name="Tomita M."/>
            <person name="Arakawa K."/>
        </authorList>
    </citation>
    <scope>NUCLEOTIDE SEQUENCE [LARGE SCALE GENOMIC DNA]</scope>
</reference>
<name>A0A4Y2G9N0_ARAVE</name>
<keyword evidence="2" id="KW-1185">Reference proteome</keyword>
<evidence type="ECO:0000313" key="1">
    <source>
        <dbReference type="EMBL" id="GBM49476.1"/>
    </source>
</evidence>
<dbReference type="AlphaFoldDB" id="A0A4Y2G9N0"/>